<dbReference type="EMBL" id="MU971443">
    <property type="protein sequence ID" value="KAK9234890.1"/>
    <property type="molecule type" value="Genomic_DNA"/>
</dbReference>
<accession>A0ACC3SUB5</accession>
<sequence>MAAIPEHDALVWRPAGLLETYFATRTSIDYYTSVCVWTKFNRPVEKSRLYPAMHALIGRNPALSTVVLDSKTKSIKFALAKEIDLDKMIEYRSSSGSFEEFLAELHDIRFTYDTMTPVWKLFVWNENTVAFVFDHAPFDGVSGALFHVQLANLLNDQSAVLSEELSPIVNVDQSTKLAPALESIVSTSPPLWFVARMLLAEFGPKWGLSEPAERYGNIFAPYTHPVEGTTYRILEIPAERVKVLLHKCRAHNTTMTGLFHTMLLMGMSKAYIGVRGFQTSVPINARRFLSSIPDAANEMGAFVFKYQEVTAAQEEFSWDEVIRFANSLRKGTTRRAGYNLGMLKYLFGNISGWMEAKIGKVRQEEVMELSNLGVWKFSGDVSHEDEFAVMSMGFSQPHGTLNPPICLSSVGVVGGGVTLTLRFSDKIAGHGKGDLVFDLIKKMVDELSEKD</sequence>
<comment type="caution">
    <text evidence="1">The sequence shown here is derived from an EMBL/GenBank/DDBJ whole genome shotgun (WGS) entry which is preliminary data.</text>
</comment>
<keyword evidence="2" id="KW-1185">Reference proteome</keyword>
<name>A0ACC3SUB5_LIPKO</name>
<protein>
    <submittedName>
        <fullName evidence="1">Alcohol acetyltransferase</fullName>
    </submittedName>
</protein>
<evidence type="ECO:0000313" key="1">
    <source>
        <dbReference type="EMBL" id="KAK9234890.1"/>
    </source>
</evidence>
<evidence type="ECO:0000313" key="2">
    <source>
        <dbReference type="Proteomes" id="UP001433508"/>
    </source>
</evidence>
<dbReference type="Proteomes" id="UP001433508">
    <property type="component" value="Unassembled WGS sequence"/>
</dbReference>
<proteinExistence type="predicted"/>
<gene>
    <name evidence="1" type="ORF">V1525DRAFT_411643</name>
</gene>
<reference evidence="2" key="1">
    <citation type="journal article" date="2024" name="Front. Bioeng. Biotechnol.">
        <title>Genome-scale model development and genomic sequencing of the oleaginous clade Lipomyces.</title>
        <authorList>
            <person name="Czajka J.J."/>
            <person name="Han Y."/>
            <person name="Kim J."/>
            <person name="Mondo S.J."/>
            <person name="Hofstad B.A."/>
            <person name="Robles A."/>
            <person name="Haridas S."/>
            <person name="Riley R."/>
            <person name="LaButti K."/>
            <person name="Pangilinan J."/>
            <person name="Andreopoulos W."/>
            <person name="Lipzen A."/>
            <person name="Yan J."/>
            <person name="Wang M."/>
            <person name="Ng V."/>
            <person name="Grigoriev I.V."/>
            <person name="Spatafora J.W."/>
            <person name="Magnuson J.K."/>
            <person name="Baker S.E."/>
            <person name="Pomraning K.R."/>
        </authorList>
    </citation>
    <scope>NUCLEOTIDE SEQUENCE [LARGE SCALE GENOMIC DNA]</scope>
    <source>
        <strain evidence="2">CBS 7786</strain>
    </source>
</reference>
<organism evidence="1 2">
    <name type="scientific">Lipomyces kononenkoae</name>
    <name type="common">Yeast</name>
    <dbReference type="NCBI Taxonomy" id="34357"/>
    <lineage>
        <taxon>Eukaryota</taxon>
        <taxon>Fungi</taxon>
        <taxon>Dikarya</taxon>
        <taxon>Ascomycota</taxon>
        <taxon>Saccharomycotina</taxon>
        <taxon>Lipomycetes</taxon>
        <taxon>Lipomycetales</taxon>
        <taxon>Lipomycetaceae</taxon>
        <taxon>Lipomyces</taxon>
    </lineage>
</organism>